<evidence type="ECO:0000256" key="2">
    <source>
        <dbReference type="SAM" id="Phobius"/>
    </source>
</evidence>
<gene>
    <name evidence="3" type="ORF">PISL3812_01191</name>
</gene>
<dbReference type="OMA" id="FADEMAS"/>
<accession>A0A0U1LLK1</accession>
<dbReference type="CDD" id="cd12087">
    <property type="entry name" value="TM_EGFR-like"/>
    <property type="match status" value="1"/>
</dbReference>
<feature type="compositionally biased region" description="Polar residues" evidence="1">
    <location>
        <begin position="314"/>
        <end position="338"/>
    </location>
</feature>
<feature type="region of interest" description="Disordered" evidence="1">
    <location>
        <begin position="229"/>
        <end position="258"/>
    </location>
</feature>
<dbReference type="STRING" id="28573.A0A0U1LLK1"/>
<evidence type="ECO:0000313" key="3">
    <source>
        <dbReference type="EMBL" id="CRG83835.1"/>
    </source>
</evidence>
<sequence>MAQVTSTLFVTDTLTSYRPQTIDNVVTSFVPLASTFTPDPDCSTGDFHNNVAEQFDYVLVAFDPNYGYNIGSRSISCVPTEVTEWFNDRSVPTATTASAQTTTGLPTVSSLMPVTCPEGWYTARTSTERPTMMQVTCCPSGYSVDPSDDHNMEANCDSTLDPGETIYYFPTTGDDILQTAFTTSVHVVAVAVKGYMPLTTTTISTSFSETSTVAPAQSLLTTTSTAMPASLTSSLPSAPTNQNNTETQTPSSSHTSGGTIAGSVIGSLAGVGLIGLGAFMFFRRRKLAQTEENDDAKNETPIPPAAPTLYDYSVVSQSEPGDRSTVVSEMPTLSNTPELFSDHGATSPRTNTESYELE</sequence>
<feature type="compositionally biased region" description="Polar residues" evidence="1">
    <location>
        <begin position="347"/>
        <end position="358"/>
    </location>
</feature>
<protein>
    <submittedName>
        <fullName evidence="3">Uncharacterized protein</fullName>
    </submittedName>
</protein>
<name>A0A0U1LLK1_TALIS</name>
<feature type="transmembrane region" description="Helical" evidence="2">
    <location>
        <begin position="260"/>
        <end position="282"/>
    </location>
</feature>
<feature type="compositionally biased region" description="Low complexity" evidence="1">
    <location>
        <begin position="229"/>
        <end position="253"/>
    </location>
</feature>
<keyword evidence="2" id="KW-0472">Membrane</keyword>
<keyword evidence="4" id="KW-1185">Reference proteome</keyword>
<organism evidence="3 4">
    <name type="scientific">Talaromyces islandicus</name>
    <name type="common">Penicillium islandicum</name>
    <dbReference type="NCBI Taxonomy" id="28573"/>
    <lineage>
        <taxon>Eukaryota</taxon>
        <taxon>Fungi</taxon>
        <taxon>Dikarya</taxon>
        <taxon>Ascomycota</taxon>
        <taxon>Pezizomycotina</taxon>
        <taxon>Eurotiomycetes</taxon>
        <taxon>Eurotiomycetidae</taxon>
        <taxon>Eurotiales</taxon>
        <taxon>Trichocomaceae</taxon>
        <taxon>Talaromyces</taxon>
        <taxon>Talaromyces sect. Islandici</taxon>
    </lineage>
</organism>
<dbReference type="OrthoDB" id="4497263at2759"/>
<dbReference type="Proteomes" id="UP000054383">
    <property type="component" value="Unassembled WGS sequence"/>
</dbReference>
<dbReference type="EMBL" id="CVMT01000001">
    <property type="protein sequence ID" value="CRG83835.1"/>
    <property type="molecule type" value="Genomic_DNA"/>
</dbReference>
<evidence type="ECO:0000313" key="4">
    <source>
        <dbReference type="Proteomes" id="UP000054383"/>
    </source>
</evidence>
<keyword evidence="2" id="KW-0812">Transmembrane</keyword>
<dbReference type="AlphaFoldDB" id="A0A0U1LLK1"/>
<reference evidence="3 4" key="1">
    <citation type="submission" date="2015-04" db="EMBL/GenBank/DDBJ databases">
        <authorList>
            <person name="Syromyatnikov M.Y."/>
            <person name="Popov V.N."/>
        </authorList>
    </citation>
    <scope>NUCLEOTIDE SEQUENCE [LARGE SCALE GENOMIC DNA]</scope>
    <source>
        <strain evidence="3">WF-38-12</strain>
    </source>
</reference>
<feature type="region of interest" description="Disordered" evidence="1">
    <location>
        <begin position="290"/>
        <end position="358"/>
    </location>
</feature>
<keyword evidence="2" id="KW-1133">Transmembrane helix</keyword>
<evidence type="ECO:0000256" key="1">
    <source>
        <dbReference type="SAM" id="MobiDB-lite"/>
    </source>
</evidence>
<proteinExistence type="predicted"/>